<evidence type="ECO:0000259" key="3">
    <source>
        <dbReference type="SMART" id="SM00955"/>
    </source>
</evidence>
<dbReference type="Proteomes" id="UP000605846">
    <property type="component" value="Unassembled WGS sequence"/>
</dbReference>
<protein>
    <recommendedName>
        <fullName evidence="3">RNB domain-containing protein</fullName>
    </recommendedName>
</protein>
<reference evidence="4" key="1">
    <citation type="submission" date="2020-01" db="EMBL/GenBank/DDBJ databases">
        <title>Genome Sequencing of Three Apophysomyces-Like Fungal Strains Confirms a Novel Fungal Genus in the Mucoromycota with divergent Burkholderia-like Endosymbiotic Bacteria.</title>
        <authorList>
            <person name="Stajich J.E."/>
            <person name="Macias A.M."/>
            <person name="Carter-House D."/>
            <person name="Lovett B."/>
            <person name="Kasson L.R."/>
            <person name="Berry K."/>
            <person name="Grigoriev I."/>
            <person name="Chang Y."/>
            <person name="Spatafora J."/>
            <person name="Kasson M.T."/>
        </authorList>
    </citation>
    <scope>NUCLEOTIDE SEQUENCE</scope>
    <source>
        <strain evidence="4">NRRL A-21654</strain>
    </source>
</reference>
<dbReference type="AlphaFoldDB" id="A0A8H7ET05"/>
<dbReference type="InterPro" id="IPR041505">
    <property type="entry name" value="Dis3_CSD2"/>
</dbReference>
<dbReference type="FunFam" id="2.40.50.700:FF:000002">
    <property type="entry name" value="Cell wall biogenesis protein"/>
    <property type="match status" value="1"/>
</dbReference>
<gene>
    <name evidence="4" type="ORF">EC973_000245</name>
</gene>
<accession>A0A8H7ET05</accession>
<evidence type="ECO:0000313" key="4">
    <source>
        <dbReference type="EMBL" id="KAF7731437.1"/>
    </source>
</evidence>
<dbReference type="OrthoDB" id="372421at2759"/>
<dbReference type="Pfam" id="PF17877">
    <property type="entry name" value="Dis3l2_C_term"/>
    <property type="match status" value="1"/>
</dbReference>
<dbReference type="InterPro" id="IPR001900">
    <property type="entry name" value="RNase_II/R"/>
</dbReference>
<feature type="compositionally biased region" description="Acidic residues" evidence="2">
    <location>
        <begin position="837"/>
        <end position="847"/>
    </location>
</feature>
<dbReference type="Pfam" id="PF00773">
    <property type="entry name" value="RNB"/>
    <property type="match status" value="1"/>
</dbReference>
<dbReference type="PANTHER" id="PTHR23355">
    <property type="entry name" value="RIBONUCLEASE"/>
    <property type="match status" value="1"/>
</dbReference>
<dbReference type="GO" id="GO:0006402">
    <property type="term" value="P:mRNA catabolic process"/>
    <property type="evidence" value="ECO:0007669"/>
    <property type="project" value="TreeGrafter"/>
</dbReference>
<dbReference type="EMBL" id="JABAYA010000010">
    <property type="protein sequence ID" value="KAF7731437.1"/>
    <property type="molecule type" value="Genomic_DNA"/>
</dbReference>
<keyword evidence="5" id="KW-1185">Reference proteome</keyword>
<dbReference type="GO" id="GO:0000175">
    <property type="term" value="F:3'-5'-RNA exonuclease activity"/>
    <property type="evidence" value="ECO:0007669"/>
    <property type="project" value="TreeGrafter"/>
</dbReference>
<organism evidence="4 5">
    <name type="scientific">Apophysomyces ossiformis</name>
    <dbReference type="NCBI Taxonomy" id="679940"/>
    <lineage>
        <taxon>Eukaryota</taxon>
        <taxon>Fungi</taxon>
        <taxon>Fungi incertae sedis</taxon>
        <taxon>Mucoromycota</taxon>
        <taxon>Mucoromycotina</taxon>
        <taxon>Mucoromycetes</taxon>
        <taxon>Mucorales</taxon>
        <taxon>Mucorineae</taxon>
        <taxon>Mucoraceae</taxon>
        <taxon>Apophysomyces</taxon>
    </lineage>
</organism>
<dbReference type="Gene3D" id="2.40.50.140">
    <property type="entry name" value="Nucleic acid-binding proteins"/>
    <property type="match status" value="1"/>
</dbReference>
<feature type="region of interest" description="Disordered" evidence="2">
    <location>
        <begin position="77"/>
        <end position="98"/>
    </location>
</feature>
<feature type="region of interest" description="Disordered" evidence="2">
    <location>
        <begin position="830"/>
        <end position="906"/>
    </location>
</feature>
<comment type="caution">
    <text evidence="4">The sequence shown here is derived from an EMBL/GenBank/DDBJ whole genome shotgun (WGS) entry which is preliminary data.</text>
</comment>
<dbReference type="SMART" id="SM00955">
    <property type="entry name" value="RNB"/>
    <property type="match status" value="1"/>
</dbReference>
<dbReference type="InterPro" id="IPR012340">
    <property type="entry name" value="NA-bd_OB-fold"/>
</dbReference>
<dbReference type="SUPFAM" id="SSF50249">
    <property type="entry name" value="Nucleic acid-binding proteins"/>
    <property type="match status" value="3"/>
</dbReference>
<evidence type="ECO:0000256" key="1">
    <source>
        <dbReference type="ARBA" id="ARBA00005785"/>
    </source>
</evidence>
<sequence>MDSLKDMINTIKTLPPITSKDENRTHGHRRQLSASSLTVHVEDRQRRKRAESISEEVTREAALAETRAKLMGTFTRKKEAGEPERTGEFTRRRYSDASTFDKRTSLQLPPLSENMEVPANGRSGKRIVFNKPLDLSLEERKPSSRRSSRNLDNDWRAGSAPVIPPFSPRTQARSFNLVPFTPTRVNFARDDANPHQRRPLFVAHLPFSSLTPLFRSRQLVRGTLRVNKRNRSDAYVFCEELDADIYICGSRDRNRALEGDVVAVRLADVDKVLREKKEKEEAKLARNGGQVRVRLPDEEDENEIIFGGDEDIDKVKPKYCGLVVAILERAQNQVFSGNLTLMRPNNKRNEEERPEKKEAPRIVWFKATDKRVPLIAIPIDQAPIDFVEKSEEYATRLFGSIKRWPITSLHPFGTLGNELGSVYDLLPQTQAILADNNVTDTEFSEAVQQCIPSPPCQFSDDGRRDLSDTRMFTIDPAGSHAAKLSFEDAEKALNNEELDVVPDKDICTAIAEDIRVLNMIAIQLHDERFANGAMSQRRDEVAFEFDENKEVTRLYMKKKSNAVQLVKEFLLLGNTCVAQKISSHLPEQALLRRHAPPIDRKICELQLYAKQYLGVELDITNAGTLEKSIESIQNEQLRKIVSVIVLKTMSAPKYFCTGTLDILKYSHYALNTPLFTHFTAPTRRFADIIVHRQLISALSNEEENFYLDRDNIQKLSQHCNVKKTAALCALEQSRLLFMSLYLKPKTNQHEAVVVAVFDQYFDVIVLGLNMEKRLHLANLPVWRSSYQEKERALTMYWRKGVDTSTGKQSRWSLSDDEDEDEMDEDALFEEMQNNSGEEQEEAQEDMDREGKMEKGSNEGAVSDATVPARQQGGQQQRPEEDTVRPAASVSSNNRPEASRSSSRRASIVRARLSDSTAYNTEQGFQTIKAMDKIKVVVNVEMVRTPPLIRILAVNPFA</sequence>
<dbReference type="Gene3D" id="2.40.50.700">
    <property type="match status" value="1"/>
</dbReference>
<dbReference type="InterPro" id="IPR041093">
    <property type="entry name" value="Dis3l2-like_C"/>
</dbReference>
<dbReference type="Gene3D" id="2.40.50.690">
    <property type="match status" value="1"/>
</dbReference>
<dbReference type="Pfam" id="PF17849">
    <property type="entry name" value="OB_Dis3"/>
    <property type="match status" value="1"/>
</dbReference>
<feature type="compositionally biased region" description="Low complexity" evidence="2">
    <location>
        <begin position="890"/>
        <end position="906"/>
    </location>
</feature>
<feature type="region of interest" description="Disordered" evidence="2">
    <location>
        <begin position="1"/>
        <end position="58"/>
    </location>
</feature>
<comment type="similarity">
    <text evidence="1">Belongs to the RNR ribonuclease family.</text>
</comment>
<dbReference type="InterPro" id="IPR050180">
    <property type="entry name" value="RNR_Ribonuclease"/>
</dbReference>
<feature type="compositionally biased region" description="Basic and acidic residues" evidence="2">
    <location>
        <begin position="40"/>
        <end position="58"/>
    </location>
</feature>
<name>A0A8H7ET05_9FUNG</name>
<proteinExistence type="inferred from homology"/>
<dbReference type="GO" id="GO:0003723">
    <property type="term" value="F:RNA binding"/>
    <property type="evidence" value="ECO:0007669"/>
    <property type="project" value="InterPro"/>
</dbReference>
<evidence type="ECO:0000256" key="2">
    <source>
        <dbReference type="SAM" id="MobiDB-lite"/>
    </source>
</evidence>
<dbReference type="GO" id="GO:0000932">
    <property type="term" value="C:P-body"/>
    <property type="evidence" value="ECO:0007669"/>
    <property type="project" value="TreeGrafter"/>
</dbReference>
<dbReference type="PANTHER" id="PTHR23355:SF9">
    <property type="entry name" value="DIS3-LIKE EXONUCLEASE 2"/>
    <property type="match status" value="1"/>
</dbReference>
<evidence type="ECO:0000313" key="5">
    <source>
        <dbReference type="Proteomes" id="UP000605846"/>
    </source>
</evidence>
<feature type="domain" description="RNB" evidence="3">
    <location>
        <begin position="403"/>
        <end position="700"/>
    </location>
</feature>